<evidence type="ECO:0000313" key="1">
    <source>
        <dbReference type="EMBL" id="KNG93398.1"/>
    </source>
</evidence>
<dbReference type="AlphaFoldDB" id="A0A0L1JPS2"/>
<evidence type="ECO:0000313" key="2">
    <source>
        <dbReference type="Proteomes" id="UP000036938"/>
    </source>
</evidence>
<protein>
    <submittedName>
        <fullName evidence="1">Uncharacterized protein</fullName>
    </submittedName>
</protein>
<dbReference type="Proteomes" id="UP000036938">
    <property type="component" value="Unassembled WGS sequence"/>
</dbReference>
<dbReference type="EMBL" id="AQQZ01000005">
    <property type="protein sequence ID" value="KNG93398.1"/>
    <property type="molecule type" value="Genomic_DNA"/>
</dbReference>
<accession>A0A0L1JPS2</accession>
<gene>
    <name evidence="1" type="ORF">ATO11_13295</name>
</gene>
<proteinExistence type="predicted"/>
<name>A0A0L1JPS2_9RHOB</name>
<reference evidence="1 2" key="1">
    <citation type="journal article" date="2015" name="Int. J. Syst. Evol. Microbiol.">
        <title>Aestuariivita atlantica sp. nov., isolated from deep sea sediment of the Atlantic Ocean.</title>
        <authorList>
            <person name="Li G."/>
            <person name="Lai Q."/>
            <person name="Du Y."/>
            <person name="Liu X."/>
            <person name="Sun F."/>
            <person name="Shao Z."/>
        </authorList>
    </citation>
    <scope>NUCLEOTIDE SEQUENCE [LARGE SCALE GENOMIC DNA]</scope>
    <source>
        <strain evidence="1 2">22II-S11-z3</strain>
    </source>
</reference>
<comment type="caution">
    <text evidence="1">The sequence shown here is derived from an EMBL/GenBank/DDBJ whole genome shotgun (WGS) entry which is preliminary data.</text>
</comment>
<organism evidence="1 2">
    <name type="scientific">Pseudaestuariivita atlantica</name>
    <dbReference type="NCBI Taxonomy" id="1317121"/>
    <lineage>
        <taxon>Bacteria</taxon>
        <taxon>Pseudomonadati</taxon>
        <taxon>Pseudomonadota</taxon>
        <taxon>Alphaproteobacteria</taxon>
        <taxon>Rhodobacterales</taxon>
        <taxon>Paracoccaceae</taxon>
        <taxon>Pseudaestuariivita</taxon>
    </lineage>
</organism>
<sequence length="239" mass="26921">MIMTDPNDAEAETSKFIEDFVQQHWDEQGSACYLSNLGFRLKNDVPESQRVIADGLHEFLRRNPVVRVVQHPEIPQKIGAVPLSVAVPDQIENLFSKKVGSGSDKKWGSYEQVFWDAFIKPIDGEARFVCLDDTGFEVSDGQASEMKEGCYEITPQDLTKDLVGATISERVAATHEAINAWLEKNSLQQEAFSAPKKNLRRRGGDRLDDFFNVFEGLSEDDLSRITIPLDILFKLNAKK</sequence>
<keyword evidence="2" id="KW-1185">Reference proteome</keyword>